<evidence type="ECO:0000313" key="16">
    <source>
        <dbReference type="Proteomes" id="UP000245216"/>
    </source>
</evidence>
<dbReference type="EMBL" id="QEXO01000003">
    <property type="protein sequence ID" value="PWE14045.1"/>
    <property type="molecule type" value="Genomic_DNA"/>
</dbReference>
<keyword evidence="8 10" id="KW-0472">Membrane</keyword>
<dbReference type="GeneID" id="96775377"/>
<dbReference type="Proteomes" id="UP001211866">
    <property type="component" value="Chromosome"/>
</dbReference>
<evidence type="ECO:0000256" key="11">
    <source>
        <dbReference type="RuleBase" id="RU004497"/>
    </source>
</evidence>
<evidence type="ECO:0000256" key="1">
    <source>
        <dbReference type="ARBA" id="ARBA00004167"/>
    </source>
</evidence>
<evidence type="ECO:0000256" key="10">
    <source>
        <dbReference type="RuleBase" id="RU004494"/>
    </source>
</evidence>
<dbReference type="GO" id="GO:0008121">
    <property type="term" value="F:quinol-cytochrome-c reductase activity"/>
    <property type="evidence" value="ECO:0007669"/>
    <property type="project" value="UniProtKB-EC"/>
</dbReference>
<dbReference type="PROSITE" id="PS51318">
    <property type="entry name" value="TAT"/>
    <property type="match status" value="1"/>
</dbReference>
<keyword evidence="5 10" id="KW-1133">Transmembrane helix</keyword>
<dbReference type="OrthoDB" id="9767869at2"/>
<dbReference type="GO" id="GO:0051537">
    <property type="term" value="F:2 iron, 2 sulfur cluster binding"/>
    <property type="evidence" value="ECO:0007669"/>
    <property type="project" value="UniProtKB-KW"/>
</dbReference>
<dbReference type="EMBL" id="CP095873">
    <property type="protein sequence ID" value="UPL21731.1"/>
    <property type="molecule type" value="Genomic_DNA"/>
</dbReference>
<keyword evidence="2 10" id="KW-0812">Transmembrane</keyword>
<dbReference type="CDD" id="cd03470">
    <property type="entry name" value="Rieske_cytochrome_bc1"/>
    <property type="match status" value="1"/>
</dbReference>
<dbReference type="InterPro" id="IPR006317">
    <property type="entry name" value="Ubiquinol_cyt_c_Rdtase_Fe-S-su"/>
</dbReference>
<dbReference type="RefSeq" id="WP_035269839.1">
    <property type="nucleotide sequence ID" value="NZ_CAXOJJ010000004.1"/>
</dbReference>
<dbReference type="PROSITE" id="PS51296">
    <property type="entry name" value="RIESKE"/>
    <property type="match status" value="1"/>
</dbReference>
<keyword evidence="10" id="KW-0813">Transport</keyword>
<protein>
    <recommendedName>
        <fullName evidence="10">Ubiquinol-cytochrome c reductase iron-sulfur subunit</fullName>
        <ecNumber evidence="10">7.1.1.8</ecNumber>
    </recommendedName>
</protein>
<evidence type="ECO:0000256" key="4">
    <source>
        <dbReference type="ARBA" id="ARBA00022723"/>
    </source>
</evidence>
<dbReference type="PRINTS" id="PR00162">
    <property type="entry name" value="RIESKE"/>
</dbReference>
<reference evidence="13 16" key="2">
    <citation type="submission" date="2018-05" db="EMBL/GenBank/DDBJ databases">
        <authorList>
            <person name="Lanie J.A."/>
            <person name="Ng W.-L."/>
            <person name="Kazmierczak K.M."/>
            <person name="Andrzejewski T.M."/>
            <person name="Davidsen T.M."/>
            <person name="Wayne K.J."/>
            <person name="Tettelin H."/>
            <person name="Glass J.I."/>
            <person name="Rusch D."/>
            <person name="Podicherti R."/>
            <person name="Tsui H.-C.T."/>
            <person name="Winkler M.E."/>
        </authorList>
    </citation>
    <scope>NUCLEOTIDE SEQUENCE [LARGE SCALE GENOMIC DNA]</scope>
    <source>
        <strain evidence="13 16">YBY</strain>
    </source>
</reference>
<evidence type="ECO:0000313" key="17">
    <source>
        <dbReference type="Proteomes" id="UP001211866"/>
    </source>
</evidence>
<dbReference type="GO" id="GO:0046872">
    <property type="term" value="F:metal ion binding"/>
    <property type="evidence" value="ECO:0007669"/>
    <property type="project" value="UniProtKB-KW"/>
</dbReference>
<dbReference type="NCBIfam" id="TIGR01416">
    <property type="entry name" value="Rieske_proteo"/>
    <property type="match status" value="1"/>
</dbReference>
<evidence type="ECO:0000313" key="13">
    <source>
        <dbReference type="EMBL" id="PWE14045.1"/>
    </source>
</evidence>
<keyword evidence="9" id="KW-1015">Disulfide bond</keyword>
<keyword evidence="6" id="KW-0408">Iron</keyword>
<proteinExistence type="predicted"/>
<dbReference type="Pfam" id="PF00355">
    <property type="entry name" value="Rieske"/>
    <property type="match status" value="1"/>
</dbReference>
<keyword evidence="10" id="KW-0249">Electron transport</keyword>
<dbReference type="EC" id="7.1.1.8" evidence="10"/>
<dbReference type="eggNOG" id="COG0723">
    <property type="taxonomic scope" value="Bacteria"/>
</dbReference>
<evidence type="ECO:0000256" key="2">
    <source>
        <dbReference type="ARBA" id="ARBA00022692"/>
    </source>
</evidence>
<reference evidence="15 17" key="4">
    <citation type="submission" date="2022-05" db="EMBL/GenBank/DDBJ databases">
        <title>Complete sequence of strain NY11312.</title>
        <authorList>
            <person name="Zhou D."/>
        </authorList>
    </citation>
    <scope>NUCLEOTIDE SEQUENCE [LARGE SCALE GENOMIC DNA]</scope>
    <source>
        <strain evidence="15 17">NY11312</strain>
    </source>
</reference>
<keyword evidence="17" id="KW-1185">Reference proteome</keyword>
<organism evidence="13 16">
    <name type="scientific">Alcaligenes faecalis</name>
    <dbReference type="NCBI Taxonomy" id="511"/>
    <lineage>
        <taxon>Bacteria</taxon>
        <taxon>Pseudomonadati</taxon>
        <taxon>Pseudomonadota</taxon>
        <taxon>Betaproteobacteria</taxon>
        <taxon>Burkholderiales</taxon>
        <taxon>Alcaligenaceae</taxon>
        <taxon>Alcaligenes</taxon>
    </lineage>
</organism>
<keyword evidence="4" id="KW-0479">Metal-binding</keyword>
<reference evidence="14" key="3">
    <citation type="submission" date="2022-04" db="EMBL/GenBank/DDBJ databases">
        <title>Genomic mining of Alcaligenes faecalis D334 producing ectoin and derivatives.</title>
        <authorList>
            <person name="Doan V.T."/>
            <person name="Quach N.T."/>
            <person name="Vu T.-H.-N."/>
            <person name="Phi Q.-T."/>
        </authorList>
    </citation>
    <scope>NUCLEOTIDE SEQUENCE</scope>
    <source>
        <strain evidence="14">D334</strain>
    </source>
</reference>
<dbReference type="InterPro" id="IPR006311">
    <property type="entry name" value="TAT_signal"/>
</dbReference>
<feature type="transmembrane region" description="Helical" evidence="10">
    <location>
        <begin position="27"/>
        <end position="47"/>
    </location>
</feature>
<dbReference type="EMBL" id="CP096916">
    <property type="protein sequence ID" value="WBM37974.1"/>
    <property type="molecule type" value="Genomic_DNA"/>
</dbReference>
<dbReference type="Proteomes" id="UP000830925">
    <property type="component" value="Chromosome"/>
</dbReference>
<dbReference type="InterPro" id="IPR005805">
    <property type="entry name" value="Rieske_Fe-S_prot_C"/>
</dbReference>
<evidence type="ECO:0000256" key="9">
    <source>
        <dbReference type="ARBA" id="ARBA00023157"/>
    </source>
</evidence>
<dbReference type="AlphaFoldDB" id="A0A0A2N6E8"/>
<dbReference type="InterPro" id="IPR017941">
    <property type="entry name" value="Rieske_2Fe-2S"/>
</dbReference>
<feature type="domain" description="Rieske" evidence="12">
    <location>
        <begin position="103"/>
        <end position="204"/>
    </location>
</feature>
<evidence type="ECO:0000256" key="3">
    <source>
        <dbReference type="ARBA" id="ARBA00022714"/>
    </source>
</evidence>
<evidence type="ECO:0000313" key="14">
    <source>
        <dbReference type="EMBL" id="UPL21731.1"/>
    </source>
</evidence>
<keyword evidence="3" id="KW-0001">2Fe-2S</keyword>
<evidence type="ECO:0000256" key="5">
    <source>
        <dbReference type="ARBA" id="ARBA00022989"/>
    </source>
</evidence>
<dbReference type="GO" id="GO:0016020">
    <property type="term" value="C:membrane"/>
    <property type="evidence" value="ECO:0007669"/>
    <property type="project" value="UniProtKB-SubCell"/>
</dbReference>
<keyword evidence="7" id="KW-0411">Iron-sulfur</keyword>
<comment type="subunit">
    <text evidence="11">The main subunits of complex b-c1 are: cytochrome b, cytochrome c1 and the Rieske protein.</text>
</comment>
<dbReference type="KEGG" id="afa:UZ73_12060"/>
<gene>
    <name evidence="13" type="primary">petA</name>
    <name evidence="13" type="ORF">DF183_12900</name>
    <name evidence="15" type="ORF">M2J83_19620</name>
    <name evidence="14" type="ORF">MXF72_01235</name>
</gene>
<comment type="subcellular location">
    <subcellularLocation>
        <location evidence="1">Membrane</location>
        <topology evidence="1">Single-pass membrane protein</topology>
    </subcellularLocation>
</comment>
<evidence type="ECO:0000313" key="15">
    <source>
        <dbReference type="EMBL" id="WBM37974.1"/>
    </source>
</evidence>
<evidence type="ECO:0000256" key="6">
    <source>
        <dbReference type="ARBA" id="ARBA00023004"/>
    </source>
</evidence>
<dbReference type="Gene3D" id="2.102.10.10">
    <property type="entry name" value="Rieske [2Fe-2S] iron-sulphur domain"/>
    <property type="match status" value="1"/>
</dbReference>
<dbReference type="SUPFAM" id="SSF50022">
    <property type="entry name" value="ISP domain"/>
    <property type="match status" value="1"/>
</dbReference>
<comment type="catalytic activity">
    <reaction evidence="10">
        <text>a quinol + 2 Fe(III)-[cytochrome c](out) = a quinone + 2 Fe(II)-[cytochrome c](out) + 2 H(+)(out)</text>
        <dbReference type="Rhea" id="RHEA:11484"/>
        <dbReference type="Rhea" id="RHEA-COMP:10350"/>
        <dbReference type="Rhea" id="RHEA-COMP:14399"/>
        <dbReference type="ChEBI" id="CHEBI:15378"/>
        <dbReference type="ChEBI" id="CHEBI:24646"/>
        <dbReference type="ChEBI" id="CHEBI:29033"/>
        <dbReference type="ChEBI" id="CHEBI:29034"/>
        <dbReference type="ChEBI" id="CHEBI:132124"/>
        <dbReference type="EC" id="7.1.1.8"/>
    </reaction>
</comment>
<evidence type="ECO:0000259" key="12">
    <source>
        <dbReference type="PROSITE" id="PS51296"/>
    </source>
</evidence>
<comment type="miscellaneous">
    <text evidence="10">The Rieske protein is a high potential 2Fe-2S protein.</text>
</comment>
<dbReference type="InterPro" id="IPR014349">
    <property type="entry name" value="Rieske_Fe-S_prot"/>
</dbReference>
<comment type="cofactor">
    <cofactor evidence="10">
        <name>[2Fe-2S] cluster</name>
        <dbReference type="ChEBI" id="CHEBI:190135"/>
    </cofactor>
    <text evidence="10">Binds 1 [2Fe-2S] cluster per subunit.</text>
</comment>
<dbReference type="InterPro" id="IPR036922">
    <property type="entry name" value="Rieske_2Fe-2S_sf"/>
</dbReference>
<dbReference type="PANTHER" id="PTHR10134">
    <property type="entry name" value="CYTOCHROME B-C1 COMPLEX SUBUNIT RIESKE, MITOCHONDRIAL"/>
    <property type="match status" value="1"/>
</dbReference>
<dbReference type="Proteomes" id="UP000245216">
    <property type="component" value="Unassembled WGS sequence"/>
</dbReference>
<reference evidence="13 16" key="1">
    <citation type="submission" date="2018-05" db="EMBL/GenBank/DDBJ databases">
        <title>Genome Sequence of an Efficient Indole-Degrading Bacterium, Alcaligenes sp.YBY.</title>
        <authorList>
            <person name="Yang B."/>
        </authorList>
    </citation>
    <scope>NUCLEOTIDE SEQUENCE [LARGE SCALE GENOMIC DNA]</scope>
    <source>
        <strain evidence="13 16">YBY</strain>
    </source>
</reference>
<name>A0A0A2N6E8_ALCFA</name>
<dbReference type="STRING" id="511.UZ73_12060"/>
<accession>A0A0M9I8Q4</accession>
<evidence type="ECO:0000256" key="8">
    <source>
        <dbReference type="ARBA" id="ARBA00023136"/>
    </source>
</evidence>
<sequence>MSQNTTQPDAIGAVDFNLPPDPSRRTWVATACALGGVAGVATAVPFVSSFAPSEKAKAAGAPVEVDISGIAPGQMRTVEWRGKPVWILHRTKEQLDALPKLDSQLADPDSDRPGYTPAYAKNEYRSRRPEIFICIGICTHLGCSPTPHLAAGAGAGLPGGWEGGFLCPCHGSTFDLAGRVYSNKPAPDNLEIPPYEFSADGTMVTIGVDENNKA</sequence>
<evidence type="ECO:0000256" key="7">
    <source>
        <dbReference type="ARBA" id="ARBA00023014"/>
    </source>
</evidence>
<accession>A0A0A2N6E8</accession>